<name>A0AB34JA08_PRYPA</name>
<protein>
    <submittedName>
        <fullName evidence="2">Uncharacterized protein</fullName>
    </submittedName>
</protein>
<comment type="caution">
    <text evidence="2">The sequence shown here is derived from an EMBL/GenBank/DDBJ whole genome shotgun (WGS) entry which is preliminary data.</text>
</comment>
<reference evidence="2 3" key="1">
    <citation type="journal article" date="2024" name="Science">
        <title>Giant polyketide synthase enzymes in the biosynthesis of giant marine polyether toxins.</title>
        <authorList>
            <person name="Fallon T.R."/>
            <person name="Shende V.V."/>
            <person name="Wierzbicki I.H."/>
            <person name="Pendleton A.L."/>
            <person name="Watervoot N.F."/>
            <person name="Auber R.P."/>
            <person name="Gonzalez D.J."/>
            <person name="Wisecaver J.H."/>
            <person name="Moore B.S."/>
        </authorList>
    </citation>
    <scope>NUCLEOTIDE SEQUENCE [LARGE SCALE GENOMIC DNA]</scope>
    <source>
        <strain evidence="2 3">12B1</strain>
    </source>
</reference>
<sequence>MPRLPGLRQAWSQRLVEAADAAETRHATQVSESSAEHPKRAPAVPAALPLGALKRRRPASVTPPPPRRRAQPFNYERWCSSQTDPPGWELTLYALILLDVKVPPTGAETTDGSGDWVMMLPFPEKELGLCGTRDSAARQAAAERLGLLIQTLRHLAVSHAAMLEHHKALLTPWVLSNVIIRCLLAHDNSPS</sequence>
<feature type="region of interest" description="Disordered" evidence="1">
    <location>
        <begin position="18"/>
        <end position="71"/>
    </location>
</feature>
<accession>A0AB34JA08</accession>
<dbReference type="AlphaFoldDB" id="A0AB34JA08"/>
<dbReference type="EMBL" id="JBGBPQ010000010">
    <property type="protein sequence ID" value="KAL1518654.1"/>
    <property type="molecule type" value="Genomic_DNA"/>
</dbReference>
<keyword evidence="3" id="KW-1185">Reference proteome</keyword>
<evidence type="ECO:0000313" key="3">
    <source>
        <dbReference type="Proteomes" id="UP001515480"/>
    </source>
</evidence>
<dbReference type="Proteomes" id="UP001515480">
    <property type="component" value="Unassembled WGS sequence"/>
</dbReference>
<proteinExistence type="predicted"/>
<gene>
    <name evidence="2" type="ORF">AB1Y20_002942</name>
</gene>
<organism evidence="2 3">
    <name type="scientific">Prymnesium parvum</name>
    <name type="common">Toxic golden alga</name>
    <dbReference type="NCBI Taxonomy" id="97485"/>
    <lineage>
        <taxon>Eukaryota</taxon>
        <taxon>Haptista</taxon>
        <taxon>Haptophyta</taxon>
        <taxon>Prymnesiophyceae</taxon>
        <taxon>Prymnesiales</taxon>
        <taxon>Prymnesiaceae</taxon>
        <taxon>Prymnesium</taxon>
    </lineage>
</organism>
<evidence type="ECO:0000256" key="1">
    <source>
        <dbReference type="SAM" id="MobiDB-lite"/>
    </source>
</evidence>
<feature type="compositionally biased region" description="Low complexity" evidence="1">
    <location>
        <begin position="41"/>
        <end position="52"/>
    </location>
</feature>
<evidence type="ECO:0000313" key="2">
    <source>
        <dbReference type="EMBL" id="KAL1518654.1"/>
    </source>
</evidence>